<name>G7YHW5_CLOSI</name>
<protein>
    <submittedName>
        <fullName evidence="2">Uncharacterized protein</fullName>
    </submittedName>
</protein>
<gene>
    <name evidence="2" type="ORF">CLF_108310</name>
</gene>
<proteinExistence type="predicted"/>
<dbReference type="AlphaFoldDB" id="G7YHW5"/>
<feature type="region of interest" description="Disordered" evidence="1">
    <location>
        <begin position="46"/>
        <end position="68"/>
    </location>
</feature>
<dbReference type="Proteomes" id="UP000008909">
    <property type="component" value="Unassembled WGS sequence"/>
</dbReference>
<accession>G7YHW5</accession>
<evidence type="ECO:0000313" key="3">
    <source>
        <dbReference type="Proteomes" id="UP000008909"/>
    </source>
</evidence>
<feature type="non-terminal residue" evidence="2">
    <location>
        <position position="699"/>
    </location>
</feature>
<keyword evidence="3" id="KW-1185">Reference proteome</keyword>
<organism evidence="2 3">
    <name type="scientific">Clonorchis sinensis</name>
    <name type="common">Chinese liver fluke</name>
    <dbReference type="NCBI Taxonomy" id="79923"/>
    <lineage>
        <taxon>Eukaryota</taxon>
        <taxon>Metazoa</taxon>
        <taxon>Spiralia</taxon>
        <taxon>Lophotrochozoa</taxon>
        <taxon>Platyhelminthes</taxon>
        <taxon>Trematoda</taxon>
        <taxon>Digenea</taxon>
        <taxon>Opisthorchiida</taxon>
        <taxon>Opisthorchiata</taxon>
        <taxon>Opisthorchiidae</taxon>
        <taxon>Clonorchis</taxon>
    </lineage>
</organism>
<sequence>MQMAKIAWRVNRGVRINYETWWTRKAKEVEEARKAEDVRRLLQLIHATGPRESPQTASPSFTGADGWSLPGAPSGIPAWSITMRFCFSLRCSGVHKTPTPRLVTEKLENPEINRSLQNRHLENLPDGSISDSRGYWKQISKTQKCLSVNLYSSVIVPPVPDDLLPGLFKHGVEFLGQCLSSQLVYIWVKETVPYNLGESMMVPIIKKDTRSECSLTPVVTRLLASLIHRLTVWEHTPAAIFRYFWVRKCMVTIIVNRDTDIRVDTDASLSHSDRQGSHQKLVRLWTYHLEVPYRSAVSPFRCLTALPPEEASGMGYCQAKLRALTDRQNRTLPLSQETRKFLVTCPKPNTASWKATLKSETGMRLFVHADFHMSSRTGLENDHTLSTSRSLPLITELDEHLCKADDTLTCRVHALTGRETMLTEALSLNCVSDGNDTGASHKWKERAAPEEHHTSPSLMKELNCTMIDGFPPDYMHRVCLGLVRKPVTLLRTVPSGHKARLTLESRNLLNDTSEQKSVLFSADFPRKCRGAVDLDWWKAFELRRILLYIGPVVLRDILHPEVYECFTYFTSSTMKDSYEHLAANNGFTNPITMVAVKRDICRPILQTDLIMVPVVINRFAPKILCTNPAASDICNISIADEPPVPPDALMICGRLYMKLDSLVPTSSSQAPNELLLLSSMGEISKYEEHLRDDPQYAQL</sequence>
<reference key="2">
    <citation type="submission" date="2011-10" db="EMBL/GenBank/DDBJ databases">
        <title>The genome and transcriptome sequence of Clonorchis sinensis provide insights into the carcinogenic liver fluke.</title>
        <authorList>
            <person name="Wang X."/>
            <person name="Huang Y."/>
            <person name="Chen W."/>
            <person name="Liu H."/>
            <person name="Guo L."/>
            <person name="Chen Y."/>
            <person name="Luo F."/>
            <person name="Zhou W."/>
            <person name="Sun J."/>
            <person name="Mao Q."/>
            <person name="Liang P."/>
            <person name="Zhou C."/>
            <person name="Tian Y."/>
            <person name="Men J."/>
            <person name="Lv X."/>
            <person name="Huang L."/>
            <person name="Zhou J."/>
            <person name="Hu Y."/>
            <person name="Li R."/>
            <person name="Zhang F."/>
            <person name="Lei H."/>
            <person name="Li X."/>
            <person name="Hu X."/>
            <person name="Liang C."/>
            <person name="Xu J."/>
            <person name="Wu Z."/>
            <person name="Yu X."/>
        </authorList>
    </citation>
    <scope>NUCLEOTIDE SEQUENCE</scope>
    <source>
        <strain>Henan</strain>
    </source>
</reference>
<evidence type="ECO:0000256" key="1">
    <source>
        <dbReference type="SAM" id="MobiDB-lite"/>
    </source>
</evidence>
<reference evidence="2" key="1">
    <citation type="journal article" date="2011" name="Genome Biol.">
        <title>The draft genome of the carcinogenic human liver fluke Clonorchis sinensis.</title>
        <authorList>
            <person name="Wang X."/>
            <person name="Chen W."/>
            <person name="Huang Y."/>
            <person name="Sun J."/>
            <person name="Men J."/>
            <person name="Liu H."/>
            <person name="Luo F."/>
            <person name="Guo L."/>
            <person name="Lv X."/>
            <person name="Deng C."/>
            <person name="Zhou C."/>
            <person name="Fan Y."/>
            <person name="Li X."/>
            <person name="Huang L."/>
            <person name="Hu Y."/>
            <person name="Liang C."/>
            <person name="Hu X."/>
            <person name="Xu J."/>
            <person name="Yu X."/>
        </authorList>
    </citation>
    <scope>NUCLEOTIDE SEQUENCE [LARGE SCALE GENOMIC DNA]</scope>
    <source>
        <strain evidence="2">Henan</strain>
    </source>
</reference>
<evidence type="ECO:0000313" key="2">
    <source>
        <dbReference type="EMBL" id="GAA52548.1"/>
    </source>
</evidence>
<dbReference type="EMBL" id="DF143312">
    <property type="protein sequence ID" value="GAA52548.1"/>
    <property type="molecule type" value="Genomic_DNA"/>
</dbReference>